<proteinExistence type="predicted"/>
<dbReference type="InterPro" id="IPR038938">
    <property type="entry name" value="D27-like"/>
</dbReference>
<comment type="caution">
    <text evidence="2">The sequence shown here is derived from an EMBL/GenBank/DDBJ whole genome shotgun (WGS) entry which is preliminary data.</text>
</comment>
<dbReference type="Proteomes" id="UP000245207">
    <property type="component" value="Unassembled WGS sequence"/>
</dbReference>
<dbReference type="GO" id="GO:1901601">
    <property type="term" value="P:strigolactone biosynthetic process"/>
    <property type="evidence" value="ECO:0007669"/>
    <property type="project" value="TreeGrafter"/>
</dbReference>
<name>A0A2U1NG15_ARTAN</name>
<dbReference type="GO" id="GO:0005506">
    <property type="term" value="F:iron ion binding"/>
    <property type="evidence" value="ECO:0007669"/>
    <property type="project" value="InterPro"/>
</dbReference>
<keyword evidence="3" id="KW-1185">Reference proteome</keyword>
<organism evidence="2 3">
    <name type="scientific">Artemisia annua</name>
    <name type="common">Sweet wormwood</name>
    <dbReference type="NCBI Taxonomy" id="35608"/>
    <lineage>
        <taxon>Eukaryota</taxon>
        <taxon>Viridiplantae</taxon>
        <taxon>Streptophyta</taxon>
        <taxon>Embryophyta</taxon>
        <taxon>Tracheophyta</taxon>
        <taxon>Spermatophyta</taxon>
        <taxon>Magnoliopsida</taxon>
        <taxon>eudicotyledons</taxon>
        <taxon>Gunneridae</taxon>
        <taxon>Pentapetalae</taxon>
        <taxon>asterids</taxon>
        <taxon>campanulids</taxon>
        <taxon>Asterales</taxon>
        <taxon>Asteraceae</taxon>
        <taxon>Asteroideae</taxon>
        <taxon>Anthemideae</taxon>
        <taxon>Artemisiinae</taxon>
        <taxon>Artemisia</taxon>
    </lineage>
</organism>
<feature type="domain" description="Beta-carotene isomerase D27-like C-terminal" evidence="1">
    <location>
        <begin position="112"/>
        <end position="193"/>
    </location>
</feature>
<dbReference type="STRING" id="35608.A0A2U1NG15"/>
<protein>
    <recommendedName>
        <fullName evidence="1">Beta-carotene isomerase D27-like C-terminal domain-containing protein</fullName>
    </recommendedName>
</protein>
<evidence type="ECO:0000313" key="2">
    <source>
        <dbReference type="EMBL" id="PWA72443.1"/>
    </source>
</evidence>
<dbReference type="PANTHER" id="PTHR33591">
    <property type="entry name" value="BETA-CAROTENE ISOMERASE D27"/>
    <property type="match status" value="1"/>
</dbReference>
<gene>
    <name evidence="2" type="ORF">CTI12_AA270650</name>
</gene>
<evidence type="ECO:0000313" key="3">
    <source>
        <dbReference type="Proteomes" id="UP000245207"/>
    </source>
</evidence>
<sequence>MGTIIISTPTSIRIPNFVPPKSRWPNHSRLRVKLPNARNALKTEGTITCSNDTTTTKTVYKDNWFDRIAINYMSQALQDTVENCIEQFRKLVPPSKFSRHVCAVFTSVFFRWLVGPCEVRESEFEGVKEKNVVYIKKCRFLETSNCAGMCTNMCKVPAQDFMKNTLGIPINMVPNFDDMSCEYIFGVDPPALQDDPAFKQPCYKLCNVKHKHVTSCMT</sequence>
<dbReference type="PANTHER" id="PTHR33591:SF1">
    <property type="entry name" value="BETA-CAROTENE ISOMERASE D27, CHLOROPLASTIC"/>
    <property type="match status" value="1"/>
</dbReference>
<dbReference type="GO" id="GO:0016859">
    <property type="term" value="F:cis-trans isomerase activity"/>
    <property type="evidence" value="ECO:0007669"/>
    <property type="project" value="TreeGrafter"/>
</dbReference>
<reference evidence="2 3" key="1">
    <citation type="journal article" date="2018" name="Mol. Plant">
        <title>The genome of Artemisia annua provides insight into the evolution of Asteraceae family and artemisinin biosynthesis.</title>
        <authorList>
            <person name="Shen Q."/>
            <person name="Zhang L."/>
            <person name="Liao Z."/>
            <person name="Wang S."/>
            <person name="Yan T."/>
            <person name="Shi P."/>
            <person name="Liu M."/>
            <person name="Fu X."/>
            <person name="Pan Q."/>
            <person name="Wang Y."/>
            <person name="Lv Z."/>
            <person name="Lu X."/>
            <person name="Zhang F."/>
            <person name="Jiang W."/>
            <person name="Ma Y."/>
            <person name="Chen M."/>
            <person name="Hao X."/>
            <person name="Li L."/>
            <person name="Tang Y."/>
            <person name="Lv G."/>
            <person name="Zhou Y."/>
            <person name="Sun X."/>
            <person name="Brodelius P.E."/>
            <person name="Rose J.K.C."/>
            <person name="Tang K."/>
        </authorList>
    </citation>
    <scope>NUCLEOTIDE SEQUENCE [LARGE SCALE GENOMIC DNA]</scope>
    <source>
        <strain evidence="3">cv. Huhao1</strain>
        <tissue evidence="2">Leaf</tissue>
    </source>
</reference>
<evidence type="ECO:0000259" key="1">
    <source>
        <dbReference type="Pfam" id="PF13225"/>
    </source>
</evidence>
<dbReference type="OrthoDB" id="416096at2759"/>
<accession>A0A2U1NG15</accession>
<dbReference type="AlphaFoldDB" id="A0A2U1NG15"/>
<dbReference type="GO" id="GO:0009536">
    <property type="term" value="C:plastid"/>
    <property type="evidence" value="ECO:0007669"/>
    <property type="project" value="TreeGrafter"/>
</dbReference>
<dbReference type="Pfam" id="PF13225">
    <property type="entry name" value="D27-like_C"/>
    <property type="match status" value="1"/>
</dbReference>
<dbReference type="InterPro" id="IPR025114">
    <property type="entry name" value="D27-like_C"/>
</dbReference>
<dbReference type="EMBL" id="PKPP01002903">
    <property type="protein sequence ID" value="PWA72443.1"/>
    <property type="molecule type" value="Genomic_DNA"/>
</dbReference>